<feature type="compositionally biased region" description="Basic and acidic residues" evidence="1">
    <location>
        <begin position="201"/>
        <end position="213"/>
    </location>
</feature>
<feature type="compositionally biased region" description="Basic and acidic residues" evidence="1">
    <location>
        <begin position="129"/>
        <end position="142"/>
    </location>
</feature>
<reference evidence="2 3" key="1">
    <citation type="journal article" date="2006" name="Science">
        <title>Phytophthora genome sequences uncover evolutionary origins and mechanisms of pathogenesis.</title>
        <authorList>
            <person name="Tyler B.M."/>
            <person name="Tripathy S."/>
            <person name="Zhang X."/>
            <person name="Dehal P."/>
            <person name="Jiang R.H."/>
            <person name="Aerts A."/>
            <person name="Arredondo F.D."/>
            <person name="Baxter L."/>
            <person name="Bensasson D."/>
            <person name="Beynon J.L."/>
            <person name="Chapman J."/>
            <person name="Damasceno C.M."/>
            <person name="Dorrance A.E."/>
            <person name="Dou D."/>
            <person name="Dickerman A.W."/>
            <person name="Dubchak I.L."/>
            <person name="Garbelotto M."/>
            <person name="Gijzen M."/>
            <person name="Gordon S.G."/>
            <person name="Govers F."/>
            <person name="Grunwald N.J."/>
            <person name="Huang W."/>
            <person name="Ivors K.L."/>
            <person name="Jones R.W."/>
            <person name="Kamoun S."/>
            <person name="Krampis K."/>
            <person name="Lamour K.H."/>
            <person name="Lee M.K."/>
            <person name="McDonald W.H."/>
            <person name="Medina M."/>
            <person name="Meijer H.J."/>
            <person name="Nordberg E.K."/>
            <person name="Maclean D.J."/>
            <person name="Ospina-Giraldo M.D."/>
            <person name="Morris P.F."/>
            <person name="Phuntumart V."/>
            <person name="Putnam N.H."/>
            <person name="Rash S."/>
            <person name="Rose J.K."/>
            <person name="Sakihama Y."/>
            <person name="Salamov A.A."/>
            <person name="Savidor A."/>
            <person name="Scheuring C.F."/>
            <person name="Smith B.M."/>
            <person name="Sobral B.W."/>
            <person name="Terry A."/>
            <person name="Torto-Alalibo T.A."/>
            <person name="Win J."/>
            <person name="Xu Z."/>
            <person name="Zhang H."/>
            <person name="Grigoriev I.V."/>
            <person name="Rokhsar D.S."/>
            <person name="Boore J.L."/>
        </authorList>
    </citation>
    <scope>NUCLEOTIDE SEQUENCE [LARGE SCALE GENOMIC DNA]</scope>
    <source>
        <strain evidence="2 3">P6497</strain>
    </source>
</reference>
<feature type="compositionally biased region" description="Basic and acidic residues" evidence="1">
    <location>
        <begin position="112"/>
        <end position="122"/>
    </location>
</feature>
<dbReference type="OMA" id="WEPVRLN"/>
<dbReference type="InterPro" id="IPR015946">
    <property type="entry name" value="KH_dom-like_a/b"/>
</dbReference>
<dbReference type="SUPFAM" id="SSF89919">
    <property type="entry name" value="Ribosome-binding factor A, RbfA"/>
    <property type="match status" value="1"/>
</dbReference>
<feature type="compositionally biased region" description="Acidic residues" evidence="1">
    <location>
        <begin position="82"/>
        <end position="111"/>
    </location>
</feature>
<keyword evidence="3" id="KW-1185">Reference proteome</keyword>
<dbReference type="RefSeq" id="XP_009519007.1">
    <property type="nucleotide sequence ID" value="XM_009520712.1"/>
</dbReference>
<dbReference type="Proteomes" id="UP000002640">
    <property type="component" value="Unassembled WGS sequence"/>
</dbReference>
<name>G4YVW5_PHYSP</name>
<evidence type="ECO:0000313" key="2">
    <source>
        <dbReference type="EMBL" id="EGZ23719.1"/>
    </source>
</evidence>
<gene>
    <name evidence="2" type="ORF">PHYSODRAFT_310953</name>
</gene>
<dbReference type="InParanoid" id="G4YVW5"/>
<feature type="compositionally biased region" description="Low complexity" evidence="1">
    <location>
        <begin position="41"/>
        <end position="52"/>
    </location>
</feature>
<evidence type="ECO:0000313" key="3">
    <source>
        <dbReference type="Proteomes" id="UP000002640"/>
    </source>
</evidence>
<feature type="region of interest" description="Disordered" evidence="1">
    <location>
        <begin position="33"/>
        <end position="160"/>
    </location>
</feature>
<protein>
    <recommendedName>
        <fullName evidence="4">Ribosome-binding factor A</fullName>
    </recommendedName>
</protein>
<dbReference type="InterPro" id="IPR023799">
    <property type="entry name" value="RbfA_dom_sf"/>
</dbReference>
<dbReference type="AlphaFoldDB" id="G4YVW5"/>
<dbReference type="Gene3D" id="3.30.300.20">
    <property type="match status" value="1"/>
</dbReference>
<organism evidence="2 3">
    <name type="scientific">Phytophthora sojae (strain P6497)</name>
    <name type="common">Soybean stem and root rot agent</name>
    <name type="synonym">Phytophthora megasperma f. sp. glycines</name>
    <dbReference type="NCBI Taxonomy" id="1094619"/>
    <lineage>
        <taxon>Eukaryota</taxon>
        <taxon>Sar</taxon>
        <taxon>Stramenopiles</taxon>
        <taxon>Oomycota</taxon>
        <taxon>Peronosporomycetes</taxon>
        <taxon>Peronosporales</taxon>
        <taxon>Peronosporaceae</taxon>
        <taxon>Phytophthora</taxon>
    </lineage>
</organism>
<feature type="compositionally biased region" description="Acidic residues" evidence="1">
    <location>
        <begin position="143"/>
        <end position="154"/>
    </location>
</feature>
<sequence length="337" mass="38645">MLSTARLLRLALRQAGPASATLQLRNLHASAVVPARRNRRGSPSGSSSKPAAVFQGGEGDDEEFAKWFEEMQKQYPSKAQVQEEEELPETMELVEEEEDEHDDGEDPDEETEKFLDEAEELFRLSPAEFQKRMDSFDQRHADEIDDEDEEDPDDIERATERIPKKKLLKVLGELNPNSASTGKNAERMPNPGLKTKNMAPLEKKPKQPKAERVTYRQESVGIAVLEFVQNLLMEDADVSGADIVPTIVEANVSPDLRRVVLFWEPVRLNSENQKIGKKKIEAVKNRLQRQERWVRRNVTQHLNLKYSPVVQFKQQTEAKAEEARTLFEDEMKWLDRV</sequence>
<proteinExistence type="predicted"/>
<feature type="region of interest" description="Disordered" evidence="1">
    <location>
        <begin position="175"/>
        <end position="213"/>
    </location>
</feature>
<dbReference type="KEGG" id="psoj:PHYSODRAFT_310953"/>
<evidence type="ECO:0000256" key="1">
    <source>
        <dbReference type="SAM" id="MobiDB-lite"/>
    </source>
</evidence>
<dbReference type="EMBL" id="JH159152">
    <property type="protein sequence ID" value="EGZ23719.1"/>
    <property type="molecule type" value="Genomic_DNA"/>
</dbReference>
<dbReference type="GeneID" id="20643339"/>
<accession>G4YVW5</accession>
<evidence type="ECO:0008006" key="4">
    <source>
        <dbReference type="Google" id="ProtNLM"/>
    </source>
</evidence>